<evidence type="ECO:0000256" key="1">
    <source>
        <dbReference type="SAM" id="MobiDB-lite"/>
    </source>
</evidence>
<dbReference type="EMBL" id="JANBOI010000297">
    <property type="protein sequence ID" value="KAJ1731722.1"/>
    <property type="molecule type" value="Genomic_DNA"/>
</dbReference>
<accession>A0A9W8CWH0</accession>
<reference evidence="2" key="1">
    <citation type="submission" date="2022-07" db="EMBL/GenBank/DDBJ databases">
        <title>Phylogenomic reconstructions and comparative analyses of Kickxellomycotina fungi.</title>
        <authorList>
            <person name="Reynolds N.K."/>
            <person name="Stajich J.E."/>
            <person name="Barry K."/>
            <person name="Grigoriev I.V."/>
            <person name="Crous P."/>
            <person name="Smith M.E."/>
        </authorList>
    </citation>
    <scope>NUCLEOTIDE SEQUENCE</scope>
    <source>
        <strain evidence="2">BCRC 34381</strain>
    </source>
</reference>
<name>A0A9W8CWH0_9FUNG</name>
<dbReference type="AlphaFoldDB" id="A0A9W8CWH0"/>
<feature type="compositionally biased region" description="Gly residues" evidence="1">
    <location>
        <begin position="195"/>
        <end position="205"/>
    </location>
</feature>
<gene>
    <name evidence="2" type="ORF">LPJ61_002391</name>
</gene>
<sequence>MAHFYISTPDEAPAAADSLAPARPELALDMSVRKLQEIKHAQRTTHRQANLRKTVLVYNMFRQAAGAPKALQPAPPPPPQHNGAGCTPGAQHSPPDAATIDACCCGPTSIVPLGPADTVELQAGGAGMDVDAGPATVPDATADEGGVADEQSWFDHCIDKMLTEDDQDGGCQPPFSLSASDDDDDDDEGDDGDSDGPGGSGGGSGCALKRSPQSSIQSLCALGSGGGAAHGIGRQHLAIPTAAASECDRWQQESSMVGAHVSTERWKYTDLLVVSSVAVGTPAACIY</sequence>
<feature type="region of interest" description="Disordered" evidence="1">
    <location>
        <begin position="164"/>
        <end position="210"/>
    </location>
</feature>
<keyword evidence="3" id="KW-1185">Reference proteome</keyword>
<organism evidence="2 3">
    <name type="scientific">Coemansia biformis</name>
    <dbReference type="NCBI Taxonomy" id="1286918"/>
    <lineage>
        <taxon>Eukaryota</taxon>
        <taxon>Fungi</taxon>
        <taxon>Fungi incertae sedis</taxon>
        <taxon>Zoopagomycota</taxon>
        <taxon>Kickxellomycotina</taxon>
        <taxon>Kickxellomycetes</taxon>
        <taxon>Kickxellales</taxon>
        <taxon>Kickxellaceae</taxon>
        <taxon>Coemansia</taxon>
    </lineage>
</organism>
<dbReference type="OrthoDB" id="5573500at2759"/>
<evidence type="ECO:0000313" key="2">
    <source>
        <dbReference type="EMBL" id="KAJ1731722.1"/>
    </source>
</evidence>
<feature type="region of interest" description="Disordered" evidence="1">
    <location>
        <begin position="125"/>
        <end position="147"/>
    </location>
</feature>
<evidence type="ECO:0000313" key="3">
    <source>
        <dbReference type="Proteomes" id="UP001143981"/>
    </source>
</evidence>
<protein>
    <recommendedName>
        <fullName evidence="4">SERTA domain-containing protein</fullName>
    </recommendedName>
</protein>
<feature type="region of interest" description="Disordered" evidence="1">
    <location>
        <begin position="68"/>
        <end position="93"/>
    </location>
</feature>
<proteinExistence type="predicted"/>
<dbReference type="Proteomes" id="UP001143981">
    <property type="component" value="Unassembled WGS sequence"/>
</dbReference>
<feature type="compositionally biased region" description="Acidic residues" evidence="1">
    <location>
        <begin position="180"/>
        <end position="194"/>
    </location>
</feature>
<evidence type="ECO:0008006" key="4">
    <source>
        <dbReference type="Google" id="ProtNLM"/>
    </source>
</evidence>
<comment type="caution">
    <text evidence="2">The sequence shown here is derived from an EMBL/GenBank/DDBJ whole genome shotgun (WGS) entry which is preliminary data.</text>
</comment>